<gene>
    <name evidence="5" type="ORF">SAMN05216571_1254</name>
</gene>
<dbReference type="InterPro" id="IPR008920">
    <property type="entry name" value="TF_FadR/GntR_C"/>
</dbReference>
<proteinExistence type="predicted"/>
<sequence>MSNTLKEQLYQALVQGIDRGHLEPGLVLLEGNIAAIFDMSRSPVRQTLSRLHDEGKICRFDGRGYLVGRGGGEVIRRTLGAGDFRAAGGQASIQRTEAWQALAEKVERDLVLCSMKGRLELNELQLAKTYAVSRTTTQRILASLQSLGVVDKTKYSSWSVIPLDDERLHHLYDARRQLEPFMISRACGVLLDQELDGYLFRLDDAARQYPNLEGARLDALENDLHQEALMRGGNPEIITMLRRTRPILLISKHLLGGAVEMPAEDPLFTEHRRVFEALSARLPKQAGQALDEHLANAETKVRQRLADFREAGEVVMPRYLSWVETL</sequence>
<dbReference type="InterPro" id="IPR036388">
    <property type="entry name" value="WH-like_DNA-bd_sf"/>
</dbReference>
<dbReference type="SUPFAM" id="SSF46785">
    <property type="entry name" value="Winged helix' DNA-binding domain"/>
    <property type="match status" value="2"/>
</dbReference>
<keyword evidence="2 5" id="KW-0238">DNA-binding</keyword>
<reference evidence="5 6" key="1">
    <citation type="submission" date="2016-10" db="EMBL/GenBank/DDBJ databases">
        <authorList>
            <person name="de Groot N.N."/>
        </authorList>
    </citation>
    <scope>NUCLEOTIDE SEQUENCE [LARGE SCALE GENOMIC DNA]</scope>
    <source>
        <strain evidence="5 6">BH539</strain>
    </source>
</reference>
<dbReference type="AlphaFoldDB" id="A0A1G7VKV6"/>
<dbReference type="InterPro" id="IPR000524">
    <property type="entry name" value="Tscrpt_reg_HTH_GntR"/>
</dbReference>
<evidence type="ECO:0000313" key="5">
    <source>
        <dbReference type="EMBL" id="SDG60435.1"/>
    </source>
</evidence>
<accession>A0A1G7VKV6</accession>
<dbReference type="STRING" id="284577.SAMN05216571_1254"/>
<dbReference type="SMART" id="SM00345">
    <property type="entry name" value="HTH_GNTR"/>
    <property type="match status" value="1"/>
</dbReference>
<keyword evidence="1" id="KW-0805">Transcription regulation</keyword>
<dbReference type="PROSITE" id="PS50949">
    <property type="entry name" value="HTH_GNTR"/>
    <property type="match status" value="1"/>
</dbReference>
<dbReference type="SMART" id="SM00895">
    <property type="entry name" value="FCD"/>
    <property type="match status" value="1"/>
</dbReference>
<dbReference type="Proteomes" id="UP000198641">
    <property type="component" value="Unassembled WGS sequence"/>
</dbReference>
<dbReference type="SUPFAM" id="SSF48008">
    <property type="entry name" value="GntR ligand-binding domain-like"/>
    <property type="match status" value="1"/>
</dbReference>
<dbReference type="GO" id="GO:0003700">
    <property type="term" value="F:DNA-binding transcription factor activity"/>
    <property type="evidence" value="ECO:0007669"/>
    <property type="project" value="InterPro"/>
</dbReference>
<dbReference type="Pfam" id="PF00392">
    <property type="entry name" value="GntR"/>
    <property type="match status" value="1"/>
</dbReference>
<dbReference type="PANTHER" id="PTHR43537">
    <property type="entry name" value="TRANSCRIPTIONAL REGULATOR, GNTR FAMILY"/>
    <property type="match status" value="1"/>
</dbReference>
<evidence type="ECO:0000256" key="2">
    <source>
        <dbReference type="ARBA" id="ARBA00023125"/>
    </source>
</evidence>
<dbReference type="EMBL" id="FNCI01000025">
    <property type="protein sequence ID" value="SDG60435.1"/>
    <property type="molecule type" value="Genomic_DNA"/>
</dbReference>
<feature type="domain" description="HTH gntR-type" evidence="4">
    <location>
        <begin position="3"/>
        <end position="70"/>
    </location>
</feature>
<keyword evidence="6" id="KW-1185">Reference proteome</keyword>
<dbReference type="OrthoDB" id="8066003at2"/>
<dbReference type="InterPro" id="IPR011711">
    <property type="entry name" value="GntR_C"/>
</dbReference>
<name>A0A1G7VKV6_9GAMM</name>
<organism evidence="5 6">
    <name type="scientific">Onishia taeanensis</name>
    <dbReference type="NCBI Taxonomy" id="284577"/>
    <lineage>
        <taxon>Bacteria</taxon>
        <taxon>Pseudomonadati</taxon>
        <taxon>Pseudomonadota</taxon>
        <taxon>Gammaproteobacteria</taxon>
        <taxon>Oceanospirillales</taxon>
        <taxon>Halomonadaceae</taxon>
        <taxon>Onishia</taxon>
    </lineage>
</organism>
<dbReference type="Pfam" id="PF07729">
    <property type="entry name" value="FCD"/>
    <property type="match status" value="1"/>
</dbReference>
<evidence type="ECO:0000256" key="3">
    <source>
        <dbReference type="ARBA" id="ARBA00023163"/>
    </source>
</evidence>
<dbReference type="InterPro" id="IPR036390">
    <property type="entry name" value="WH_DNA-bd_sf"/>
</dbReference>
<evidence type="ECO:0000256" key="1">
    <source>
        <dbReference type="ARBA" id="ARBA00023015"/>
    </source>
</evidence>
<dbReference type="PANTHER" id="PTHR43537:SF5">
    <property type="entry name" value="UXU OPERON TRANSCRIPTIONAL REGULATOR"/>
    <property type="match status" value="1"/>
</dbReference>
<keyword evidence="3" id="KW-0804">Transcription</keyword>
<dbReference type="GO" id="GO:0003677">
    <property type="term" value="F:DNA binding"/>
    <property type="evidence" value="ECO:0007669"/>
    <property type="project" value="UniProtKB-KW"/>
</dbReference>
<evidence type="ECO:0000259" key="4">
    <source>
        <dbReference type="PROSITE" id="PS50949"/>
    </source>
</evidence>
<dbReference type="RefSeq" id="WP_092529037.1">
    <property type="nucleotide sequence ID" value="NZ_FNCI01000025.1"/>
</dbReference>
<protein>
    <submittedName>
        <fullName evidence="5">DNA-binding transcriptional regulator, GntR family</fullName>
    </submittedName>
</protein>
<dbReference type="Gene3D" id="1.10.10.10">
    <property type="entry name" value="Winged helix-like DNA-binding domain superfamily/Winged helix DNA-binding domain"/>
    <property type="match status" value="2"/>
</dbReference>
<dbReference type="Gene3D" id="1.20.120.530">
    <property type="entry name" value="GntR ligand-binding domain-like"/>
    <property type="match status" value="1"/>
</dbReference>
<evidence type="ECO:0000313" key="6">
    <source>
        <dbReference type="Proteomes" id="UP000198641"/>
    </source>
</evidence>